<accession>A0A2T7NMY0</accession>
<gene>
    <name evidence="3" type="ORF">C0Q70_18351</name>
</gene>
<dbReference type="OrthoDB" id="6426880at2759"/>
<feature type="region of interest" description="Disordered" evidence="2">
    <location>
        <begin position="188"/>
        <end position="228"/>
    </location>
</feature>
<feature type="compositionally biased region" description="Basic and acidic residues" evidence="2">
    <location>
        <begin position="407"/>
        <end position="421"/>
    </location>
</feature>
<reference evidence="3 4" key="1">
    <citation type="submission" date="2018-04" db="EMBL/GenBank/DDBJ databases">
        <title>The genome of golden apple snail Pomacea canaliculata provides insight into stress tolerance and invasive adaptation.</title>
        <authorList>
            <person name="Liu C."/>
            <person name="Liu B."/>
            <person name="Ren Y."/>
            <person name="Zhang Y."/>
            <person name="Wang H."/>
            <person name="Li S."/>
            <person name="Jiang F."/>
            <person name="Yin L."/>
            <person name="Zhang G."/>
            <person name="Qian W."/>
            <person name="Fan W."/>
        </authorList>
    </citation>
    <scope>NUCLEOTIDE SEQUENCE [LARGE SCALE GENOMIC DNA]</scope>
    <source>
        <strain evidence="3">SZHN2017</strain>
        <tissue evidence="3">Muscle</tissue>
    </source>
</reference>
<feature type="region of interest" description="Disordered" evidence="2">
    <location>
        <begin position="370"/>
        <end position="421"/>
    </location>
</feature>
<dbReference type="Proteomes" id="UP000245119">
    <property type="component" value="Linkage Group LG11"/>
</dbReference>
<sequence length="646" mass="73315">MADSGSRQTVKYHRRLDRTPEKYFEKLPDSEKKLISAVRDALEGCRKKVDTLKDDLAEKDKTIETERRLRKEAEDYLKAYVDPYTSPLVNSELRMRLPRAGKVDPFEDINAHIASNVMELAENAIVENQEPKTYMQGSCKTEIMKKQKVHRSLIAQSSGNQEPSSEGKLDEASSDIIKCENTTSALLAAPQRMSKAPVLESSGPREGTSQEMHNDSSSSMSSHLGLPSSVSVPGGSSVLWHPMFSVPSFPVGFDGAAGGDVSGQQTAFLHDEICRLQEQNRQLKENLGLKSQELESLKLHISLNSSTDGTLDASSVNKLTEFMAEVKVAQEKQEKVTRARIHQADEDRDKAVLELDRALTQACVTDRHRAATPQLDDSSSDTDESDFEHLPRKKRGGSKHCTSSHGSSKERRLSECSEGSKSHYGGTALLKELENRCQREREIYLEEMQVLMEQRDQALQEVRCLKEKQQLRQLQVPTQREQMLLAKIAVLQKERDSANEAIRRLRDEQVDYGLLSSLHKALFVDSTVNHLSTAHSTKKMYPAKEKNHSDKKKDRDDKEKDTDDKEKEESKMNEKEDNQLLEQLRQADHERALLQDRCQELERQHRREREERSKLERLTGVLQKKLIALAKSSKHGEQEENTAYSK</sequence>
<feature type="compositionally biased region" description="Basic and acidic residues" evidence="2">
    <location>
        <begin position="542"/>
        <end position="578"/>
    </location>
</feature>
<organism evidence="3 4">
    <name type="scientific">Pomacea canaliculata</name>
    <name type="common">Golden apple snail</name>
    <dbReference type="NCBI Taxonomy" id="400727"/>
    <lineage>
        <taxon>Eukaryota</taxon>
        <taxon>Metazoa</taxon>
        <taxon>Spiralia</taxon>
        <taxon>Lophotrochozoa</taxon>
        <taxon>Mollusca</taxon>
        <taxon>Gastropoda</taxon>
        <taxon>Caenogastropoda</taxon>
        <taxon>Architaenioglossa</taxon>
        <taxon>Ampullarioidea</taxon>
        <taxon>Ampullariidae</taxon>
        <taxon>Pomacea</taxon>
    </lineage>
</organism>
<comment type="caution">
    <text evidence="3">The sequence shown here is derived from an EMBL/GenBank/DDBJ whole genome shotgun (WGS) entry which is preliminary data.</text>
</comment>
<evidence type="ECO:0000256" key="2">
    <source>
        <dbReference type="SAM" id="MobiDB-lite"/>
    </source>
</evidence>
<dbReference type="STRING" id="400727.A0A2T7NMY0"/>
<keyword evidence="1" id="KW-0175">Coiled coil</keyword>
<keyword evidence="4" id="KW-1185">Reference proteome</keyword>
<dbReference type="AlphaFoldDB" id="A0A2T7NMY0"/>
<name>A0A2T7NMY0_POMCA</name>
<evidence type="ECO:0000313" key="4">
    <source>
        <dbReference type="Proteomes" id="UP000245119"/>
    </source>
</evidence>
<dbReference type="EMBL" id="PZQS01000011">
    <property type="protein sequence ID" value="PVD22537.1"/>
    <property type="molecule type" value="Genomic_DNA"/>
</dbReference>
<evidence type="ECO:0000313" key="3">
    <source>
        <dbReference type="EMBL" id="PVD22537.1"/>
    </source>
</evidence>
<protein>
    <submittedName>
        <fullName evidence="3">Uncharacterized protein</fullName>
    </submittedName>
</protein>
<feature type="coiled-coil region" evidence="1">
    <location>
        <begin position="441"/>
        <end position="508"/>
    </location>
</feature>
<proteinExistence type="predicted"/>
<feature type="region of interest" description="Disordered" evidence="2">
    <location>
        <begin position="533"/>
        <end position="588"/>
    </location>
</feature>
<evidence type="ECO:0000256" key="1">
    <source>
        <dbReference type="SAM" id="Coils"/>
    </source>
</evidence>
<feature type="compositionally biased region" description="Low complexity" evidence="2">
    <location>
        <begin position="216"/>
        <end position="228"/>
    </location>
</feature>